<dbReference type="AlphaFoldDB" id="A0A0Z8K975"/>
<dbReference type="SUPFAM" id="SSF53098">
    <property type="entry name" value="Ribonuclease H-like"/>
    <property type="match status" value="1"/>
</dbReference>
<dbReference type="InterPro" id="IPR036397">
    <property type="entry name" value="RNaseH_sf"/>
</dbReference>
<dbReference type="GO" id="GO:0015074">
    <property type="term" value="P:DNA integration"/>
    <property type="evidence" value="ECO:0007669"/>
    <property type="project" value="InterPro"/>
</dbReference>
<dbReference type="Pfam" id="PF13936">
    <property type="entry name" value="HTH_38"/>
    <property type="match status" value="1"/>
</dbReference>
<dbReference type="GO" id="GO:0005829">
    <property type="term" value="C:cytosol"/>
    <property type="evidence" value="ECO:0007669"/>
    <property type="project" value="TreeGrafter"/>
</dbReference>
<dbReference type="InterPro" id="IPR053392">
    <property type="entry name" value="Transposase_IS30-like"/>
</dbReference>
<dbReference type="InterPro" id="IPR012337">
    <property type="entry name" value="RNaseH-like_sf"/>
</dbReference>
<dbReference type="Proteomes" id="UP000069831">
    <property type="component" value="Unassembled WGS sequence"/>
</dbReference>
<dbReference type="InterPro" id="IPR051917">
    <property type="entry name" value="Transposase-Integrase"/>
</dbReference>
<dbReference type="PANTHER" id="PTHR10948">
    <property type="entry name" value="TRANSPOSASE"/>
    <property type="match status" value="1"/>
</dbReference>
<dbReference type="InterPro" id="IPR013324">
    <property type="entry name" value="RNA_pol_sigma_r3/r4-like"/>
</dbReference>
<dbReference type="SUPFAM" id="SSF88659">
    <property type="entry name" value="Sigma3 and sigma4 domains of RNA polymerase sigma factors"/>
    <property type="match status" value="1"/>
</dbReference>
<proteinExistence type="predicted"/>
<dbReference type="InterPro" id="IPR001584">
    <property type="entry name" value="Integrase_cat-core"/>
</dbReference>
<dbReference type="GO" id="GO:0003676">
    <property type="term" value="F:nucleic acid binding"/>
    <property type="evidence" value="ECO:0007669"/>
    <property type="project" value="InterPro"/>
</dbReference>
<dbReference type="PANTHER" id="PTHR10948:SF23">
    <property type="entry name" value="TRANSPOSASE INSI FOR INSERTION SEQUENCE ELEMENT IS30A-RELATED"/>
    <property type="match status" value="1"/>
</dbReference>
<evidence type="ECO:0000313" key="3">
    <source>
        <dbReference type="Proteomes" id="UP000069831"/>
    </source>
</evidence>
<dbReference type="InterPro" id="IPR025246">
    <property type="entry name" value="IS30-like_HTH"/>
</dbReference>
<organism evidence="2 3">
    <name type="scientific">Streptococcus suis</name>
    <dbReference type="NCBI Taxonomy" id="1307"/>
    <lineage>
        <taxon>Bacteria</taxon>
        <taxon>Bacillati</taxon>
        <taxon>Bacillota</taxon>
        <taxon>Bacilli</taxon>
        <taxon>Lactobacillales</taxon>
        <taxon>Streptococcaceae</taxon>
        <taxon>Streptococcus</taxon>
    </lineage>
</organism>
<name>A0A0Z8K975_STRSU</name>
<dbReference type="Gene3D" id="3.30.420.10">
    <property type="entry name" value="Ribonuclease H-like superfamily/Ribonuclease H"/>
    <property type="match status" value="1"/>
</dbReference>
<protein>
    <submittedName>
        <fullName evidence="2">ISSag3, transposase</fullName>
    </submittedName>
</protein>
<dbReference type="GO" id="GO:0006310">
    <property type="term" value="P:DNA recombination"/>
    <property type="evidence" value="ECO:0007669"/>
    <property type="project" value="UniProtKB-KW"/>
</dbReference>
<dbReference type="PROSITE" id="PS50994">
    <property type="entry name" value="INTEGRASE"/>
    <property type="match status" value="1"/>
</dbReference>
<dbReference type="GO" id="GO:0032196">
    <property type="term" value="P:transposition"/>
    <property type="evidence" value="ECO:0007669"/>
    <property type="project" value="TreeGrafter"/>
</dbReference>
<dbReference type="GO" id="GO:0004803">
    <property type="term" value="F:transposase activity"/>
    <property type="evidence" value="ECO:0007669"/>
    <property type="project" value="TreeGrafter"/>
</dbReference>
<dbReference type="EMBL" id="FIIR01000004">
    <property type="protein sequence ID" value="CYV67980.1"/>
    <property type="molecule type" value="Genomic_DNA"/>
</dbReference>
<accession>A0A0Z8K975</accession>
<sequence length="350" mass="40819">MEHLHCTTETHKKGAHLTLEERVIIQTRLKDGWKANKIAKEIGCAPNTVRNEIKRGSKVIYNGHVSRYYAKHGQETYEKNREVCGRHFDYLEKGEFLDYVRTMFFEQAWSFDACFGHALNDGIFQRNQIVCTKTLYSYCDLGLLGITNFDLPEKLSRSTKKSQNRENKKILGRSIEERPLSVEERSEFGHWEFDLVNGSKSADDDALLVMIERQTRQFLMKRISGRSPGAVMEAIEQLRSDYSEHWDEIFKTITTDNGAEFSSLSDLESLTKTLVYFAHPYSSYEKGSIERHNRLIRRFIKKGTRIDSYSDEKLFEVELWCNSLPRKILNYKTPEELFEKQLDAIYSVAC</sequence>
<evidence type="ECO:0000256" key="1">
    <source>
        <dbReference type="ARBA" id="ARBA00023172"/>
    </source>
</evidence>
<dbReference type="NCBIfam" id="NF033563">
    <property type="entry name" value="transpos_IS30"/>
    <property type="match status" value="1"/>
</dbReference>
<dbReference type="RefSeq" id="WP_044754848.1">
    <property type="nucleotide sequence ID" value="NZ_CEEK01000073.1"/>
</dbReference>
<keyword evidence="1" id="KW-0233">DNA recombination</keyword>
<gene>
    <name evidence="2" type="ORF">ERS132457_00593</name>
</gene>
<evidence type="ECO:0000313" key="2">
    <source>
        <dbReference type="EMBL" id="CYV67980.1"/>
    </source>
</evidence>
<reference evidence="2 3" key="1">
    <citation type="submission" date="2016-02" db="EMBL/GenBank/DDBJ databases">
        <authorList>
            <consortium name="Pathogen Informatics"/>
        </authorList>
    </citation>
    <scope>NUCLEOTIDE SEQUENCE [LARGE SCALE GENOMIC DNA]</scope>
    <source>
        <strain evidence="2 3">LSS95</strain>
    </source>
</reference>